<evidence type="ECO:0000313" key="4">
    <source>
        <dbReference type="WBParaSite" id="PSAMB.scaffold10400size4105.g33263.t1"/>
    </source>
</evidence>
<evidence type="ECO:0000256" key="1">
    <source>
        <dbReference type="SAM" id="Phobius"/>
    </source>
</evidence>
<keyword evidence="3" id="KW-1185">Reference proteome</keyword>
<name>A0A914UJL4_9BILA</name>
<dbReference type="Proteomes" id="UP000887566">
    <property type="component" value="Unplaced"/>
</dbReference>
<dbReference type="WBParaSite" id="PSAMB.scaffold10400size4105.g33263.t1">
    <property type="protein sequence ID" value="PSAMB.scaffold10400size4105.g33263.t1"/>
    <property type="gene ID" value="PSAMB.scaffold10400size4105.g33263"/>
</dbReference>
<reference evidence="4" key="1">
    <citation type="submission" date="2022-11" db="UniProtKB">
        <authorList>
            <consortium name="WormBaseParasite"/>
        </authorList>
    </citation>
    <scope>IDENTIFICATION</scope>
</reference>
<proteinExistence type="predicted"/>
<accession>A0A914UJL4</accession>
<keyword evidence="1" id="KW-0812">Transmembrane</keyword>
<dbReference type="InterPro" id="IPR057489">
    <property type="entry name" value="Menorin_C"/>
</dbReference>
<sequence length="243" mass="26940">RLVEDEGSFKRERWRAVQFINPTSVLSTIVESNESGPAFLGWPTAFLLSEHVPTRPSMSAPQTVSGRVLFVAKPGFVDTNPIGETGLSIFLLDNVADLPSPIIKGGIRVFIGHDGKVFIENRDAYTSQLRFLPKAISQMAVHDCYGFSVTDYNYEVQLSVWTDRCAGQAGDHAQPTPSWRRTLNLETPMTQRHRYVIVQKSGDAAVDCLVQDLDHNAATSPLLCSSVVFLLLMLPLLNFFQSV</sequence>
<dbReference type="Pfam" id="PF25161">
    <property type="entry name" value="Menorin_C"/>
    <property type="match status" value="1"/>
</dbReference>
<organism evidence="3 4">
    <name type="scientific">Plectus sambesii</name>
    <dbReference type="NCBI Taxonomy" id="2011161"/>
    <lineage>
        <taxon>Eukaryota</taxon>
        <taxon>Metazoa</taxon>
        <taxon>Ecdysozoa</taxon>
        <taxon>Nematoda</taxon>
        <taxon>Chromadorea</taxon>
        <taxon>Plectida</taxon>
        <taxon>Plectina</taxon>
        <taxon>Plectoidea</taxon>
        <taxon>Plectidae</taxon>
        <taxon>Plectus</taxon>
    </lineage>
</organism>
<dbReference type="AlphaFoldDB" id="A0A914UJL4"/>
<protein>
    <recommendedName>
        <fullName evidence="2">Menorin C-terminal domain-containing protein</fullName>
    </recommendedName>
</protein>
<feature type="domain" description="Menorin C-terminal" evidence="2">
    <location>
        <begin position="14"/>
        <end position="215"/>
    </location>
</feature>
<keyword evidence="1" id="KW-1133">Transmembrane helix</keyword>
<feature type="transmembrane region" description="Helical" evidence="1">
    <location>
        <begin position="218"/>
        <end position="240"/>
    </location>
</feature>
<keyword evidence="1" id="KW-0472">Membrane</keyword>
<evidence type="ECO:0000313" key="3">
    <source>
        <dbReference type="Proteomes" id="UP000887566"/>
    </source>
</evidence>
<evidence type="ECO:0000259" key="2">
    <source>
        <dbReference type="Pfam" id="PF25161"/>
    </source>
</evidence>